<accession>A0ABC8SK60</accession>
<protein>
    <submittedName>
        <fullName evidence="2">Uncharacterized protein</fullName>
    </submittedName>
</protein>
<feature type="non-terminal residue" evidence="2">
    <location>
        <position position="1"/>
    </location>
</feature>
<dbReference type="Proteomes" id="UP001642360">
    <property type="component" value="Unassembled WGS sequence"/>
</dbReference>
<organism evidence="2 3">
    <name type="scientific">Ilex paraguariensis</name>
    <name type="common">yerba mate</name>
    <dbReference type="NCBI Taxonomy" id="185542"/>
    <lineage>
        <taxon>Eukaryota</taxon>
        <taxon>Viridiplantae</taxon>
        <taxon>Streptophyta</taxon>
        <taxon>Embryophyta</taxon>
        <taxon>Tracheophyta</taxon>
        <taxon>Spermatophyta</taxon>
        <taxon>Magnoliopsida</taxon>
        <taxon>eudicotyledons</taxon>
        <taxon>Gunneridae</taxon>
        <taxon>Pentapetalae</taxon>
        <taxon>asterids</taxon>
        <taxon>campanulids</taxon>
        <taxon>Aquifoliales</taxon>
        <taxon>Aquifoliaceae</taxon>
        <taxon>Ilex</taxon>
    </lineage>
</organism>
<name>A0ABC8SK60_9AQUA</name>
<keyword evidence="3" id="KW-1185">Reference proteome</keyword>
<comment type="caution">
    <text evidence="2">The sequence shown here is derived from an EMBL/GenBank/DDBJ whole genome shotgun (WGS) entry which is preliminary data.</text>
</comment>
<sequence>GCDLSIREGGQAQWDAGSWESNQGEPTGNIGDAFVASCHIYFYILTMNTWDKVLITGYERPSKEQAYYFSKKLTKEAHQALKQEIFDVKASWASYGERFTKEISPTSCVLTLPDGSENDVFS</sequence>
<dbReference type="AlphaFoldDB" id="A0ABC8SK60"/>
<dbReference type="EMBL" id="CAUOFW020002971">
    <property type="protein sequence ID" value="CAK9157285.1"/>
    <property type="molecule type" value="Genomic_DNA"/>
</dbReference>
<proteinExistence type="predicted"/>
<reference evidence="2 3" key="1">
    <citation type="submission" date="2024-02" db="EMBL/GenBank/DDBJ databases">
        <authorList>
            <person name="Vignale AGUSTIN F."/>
            <person name="Sosa J E."/>
            <person name="Modenutti C."/>
        </authorList>
    </citation>
    <scope>NUCLEOTIDE SEQUENCE [LARGE SCALE GENOMIC DNA]</scope>
</reference>
<evidence type="ECO:0000256" key="1">
    <source>
        <dbReference type="SAM" id="MobiDB-lite"/>
    </source>
</evidence>
<feature type="region of interest" description="Disordered" evidence="1">
    <location>
        <begin position="1"/>
        <end position="24"/>
    </location>
</feature>
<gene>
    <name evidence="2" type="ORF">ILEXP_LOCUS25836</name>
</gene>
<evidence type="ECO:0000313" key="3">
    <source>
        <dbReference type="Proteomes" id="UP001642360"/>
    </source>
</evidence>
<evidence type="ECO:0000313" key="2">
    <source>
        <dbReference type="EMBL" id="CAK9157285.1"/>
    </source>
</evidence>